<comment type="caution">
    <text evidence="1">The sequence shown here is derived from an EMBL/GenBank/DDBJ whole genome shotgun (WGS) entry which is preliminary data.</text>
</comment>
<evidence type="ECO:0000313" key="1">
    <source>
        <dbReference type="EMBL" id="KAA1424920.1"/>
    </source>
</evidence>
<name>A0A5Q6S3R1_9ACTN</name>
<dbReference type="Proteomes" id="UP000307768">
    <property type="component" value="Unassembled WGS sequence"/>
</dbReference>
<reference evidence="1 2" key="1">
    <citation type="submission" date="2019-09" db="EMBL/GenBank/DDBJ databases">
        <title>Mumia zhuanghuii sp. nov. isolated from the intestinal contents of plateau pika (Ochotona curzoniae) in the Qinghai-Tibet plateau of China.</title>
        <authorList>
            <person name="Tian Z."/>
        </authorList>
    </citation>
    <scope>NUCLEOTIDE SEQUENCE [LARGE SCALE GENOMIC DNA]</scope>
    <source>
        <strain evidence="2">350</strain>
    </source>
</reference>
<organism evidence="1 2">
    <name type="scientific">Mumia zhuanghuii</name>
    <dbReference type="NCBI Taxonomy" id="2585211"/>
    <lineage>
        <taxon>Bacteria</taxon>
        <taxon>Bacillati</taxon>
        <taxon>Actinomycetota</taxon>
        <taxon>Actinomycetes</taxon>
        <taxon>Propionibacteriales</taxon>
        <taxon>Nocardioidaceae</taxon>
        <taxon>Mumia</taxon>
    </lineage>
</organism>
<dbReference type="EMBL" id="VDFQ02000001">
    <property type="protein sequence ID" value="KAA1424920.1"/>
    <property type="molecule type" value="Genomic_DNA"/>
</dbReference>
<evidence type="ECO:0008006" key="3">
    <source>
        <dbReference type="Google" id="ProtNLM"/>
    </source>
</evidence>
<dbReference type="OrthoDB" id="1425703at2"/>
<gene>
    <name evidence="1" type="ORF">FE697_003175</name>
</gene>
<evidence type="ECO:0000313" key="2">
    <source>
        <dbReference type="Proteomes" id="UP000307768"/>
    </source>
</evidence>
<dbReference type="Pfam" id="PF12787">
    <property type="entry name" value="EcsC"/>
    <property type="match status" value="1"/>
</dbReference>
<protein>
    <recommendedName>
        <fullName evidence="3">EcsC family protein</fullName>
    </recommendedName>
</protein>
<sequence>MGIAKSTAKLVGPRVASAAGPKVTSGYVRVLLERAIDGAGPFKPVRVAADARLALAGGRVEDAIDEVVRVHVRYASAQGFLTNVGGVATMVVTVPANVTGLAVLQCHMVAAIAYLRGYDLDDPRVRNAVMACLLGKDEVKKAIKDKRLPSTPMALATSPVHDPLLDDRIAREVTTALFGRVTGKQSASVLIRKVPILGGSVGAVSDAVHTAKLAGYARNELRDRRLALPR</sequence>
<dbReference type="AlphaFoldDB" id="A0A5Q6S3R1"/>
<dbReference type="RefSeq" id="WP_149768092.1">
    <property type="nucleotide sequence ID" value="NZ_VDFQ02000001.1"/>
</dbReference>
<proteinExistence type="predicted"/>
<accession>A0A5Q6S3R1</accession>
<dbReference type="InterPro" id="IPR024787">
    <property type="entry name" value="EcsC"/>
</dbReference>